<evidence type="ECO:0000313" key="2">
    <source>
        <dbReference type="Proteomes" id="UP001597343"/>
    </source>
</evidence>
<comment type="caution">
    <text evidence="1">The sequence shown here is derived from an EMBL/GenBank/DDBJ whole genome shotgun (WGS) entry which is preliminary data.</text>
</comment>
<accession>A0ABW5A0I4</accession>
<evidence type="ECO:0000313" key="1">
    <source>
        <dbReference type="EMBL" id="MFD2171742.1"/>
    </source>
</evidence>
<protein>
    <submittedName>
        <fullName evidence="1">Uncharacterized protein</fullName>
    </submittedName>
</protein>
<name>A0ABW5A0I4_9BACL</name>
<dbReference type="Proteomes" id="UP001597343">
    <property type="component" value="Unassembled WGS sequence"/>
</dbReference>
<sequence>MGIKYEEMPQEMLEQFRHDMRTLPYEEFLKWTATEQQQVVALIIADFEAIMTPDERMDLREAYLSTIKDRERQRAMYEQYQAALTRRLGKLH</sequence>
<organism evidence="1 2">
    <name type="scientific">Tumebacillus lipolyticus</name>
    <dbReference type="NCBI Taxonomy" id="1280370"/>
    <lineage>
        <taxon>Bacteria</taxon>
        <taxon>Bacillati</taxon>
        <taxon>Bacillota</taxon>
        <taxon>Bacilli</taxon>
        <taxon>Bacillales</taxon>
        <taxon>Alicyclobacillaceae</taxon>
        <taxon>Tumebacillus</taxon>
    </lineage>
</organism>
<reference evidence="2" key="1">
    <citation type="journal article" date="2019" name="Int. J. Syst. Evol. Microbiol.">
        <title>The Global Catalogue of Microorganisms (GCM) 10K type strain sequencing project: providing services to taxonomists for standard genome sequencing and annotation.</title>
        <authorList>
            <consortium name="The Broad Institute Genomics Platform"/>
            <consortium name="The Broad Institute Genome Sequencing Center for Infectious Disease"/>
            <person name="Wu L."/>
            <person name="Ma J."/>
        </authorList>
    </citation>
    <scope>NUCLEOTIDE SEQUENCE [LARGE SCALE GENOMIC DNA]</scope>
    <source>
        <strain evidence="2">CGMCC 1.13574</strain>
    </source>
</reference>
<dbReference type="EMBL" id="JBHUIO010000011">
    <property type="protein sequence ID" value="MFD2171742.1"/>
    <property type="molecule type" value="Genomic_DNA"/>
</dbReference>
<proteinExistence type="predicted"/>
<dbReference type="RefSeq" id="WP_386048806.1">
    <property type="nucleotide sequence ID" value="NZ_JBHUIO010000011.1"/>
</dbReference>
<gene>
    <name evidence="1" type="ORF">ACFSOY_17405</name>
</gene>
<keyword evidence="2" id="KW-1185">Reference proteome</keyword>